<evidence type="ECO:0000256" key="5">
    <source>
        <dbReference type="ARBA" id="ARBA00023136"/>
    </source>
</evidence>
<evidence type="ECO:0000256" key="6">
    <source>
        <dbReference type="SAM" id="MobiDB-lite"/>
    </source>
</evidence>
<sequence>MDTSGAPSRQRFHGSKAKYWANKMAVEQTEEGLSTAQLMLINHDLKPVETARRVWGPWNFCGYWIADCLNINTLMIASSMTYAVQAWLGGRCFYVMIHSIWKSWDRENIPTHAFSDTTTADFVSFFLVVNGCDFSRFAIKPRDALWSQLFTIPIGFACTSLVGIIVSSASAVIYNEAPVWDPLVVLERYVEHGNSAERFGVFVIALCFALAQLGTNIAANSISAGTDMTALAPRWVNIRRGSYVCAGLALAMCPWKLLSDSNQFTTYLSAYSVFLSSIAGVMCSDYYAVRRGYLIVTDLFNARKGSTYYYSYGIHWRAYVAYVAGILINFVGFVGELGVSVPIGATYVYRMNFFGGFAVSFSIYWALCHFFPVPGTSEKWLEVVFDMDEVRVAYDADSYSDKGVDSGHQKSDEEVSVDGKQKVLGGKSDPKNDEGIQKGTS</sequence>
<evidence type="ECO:0000256" key="7">
    <source>
        <dbReference type="SAM" id="Phobius"/>
    </source>
</evidence>
<dbReference type="STRING" id="100787.A0A0G4LX79"/>
<reference evidence="8 9" key="1">
    <citation type="submission" date="2015-05" db="EMBL/GenBank/DDBJ databases">
        <authorList>
            <person name="Wang D.B."/>
            <person name="Wang M."/>
        </authorList>
    </citation>
    <scope>NUCLEOTIDE SEQUENCE [LARGE SCALE GENOMIC DNA]</scope>
    <source>
        <strain evidence="8">VL1</strain>
    </source>
</reference>
<name>A0A0G4LX79_VERLO</name>
<dbReference type="GO" id="GO:0005886">
    <property type="term" value="C:plasma membrane"/>
    <property type="evidence" value="ECO:0007669"/>
    <property type="project" value="TreeGrafter"/>
</dbReference>
<organism evidence="8 9">
    <name type="scientific">Verticillium longisporum</name>
    <name type="common">Verticillium dahliae var. longisporum</name>
    <dbReference type="NCBI Taxonomy" id="100787"/>
    <lineage>
        <taxon>Eukaryota</taxon>
        <taxon>Fungi</taxon>
        <taxon>Dikarya</taxon>
        <taxon>Ascomycota</taxon>
        <taxon>Pezizomycotina</taxon>
        <taxon>Sordariomycetes</taxon>
        <taxon>Hypocreomycetidae</taxon>
        <taxon>Glomerellales</taxon>
        <taxon>Plectosphaerellaceae</taxon>
        <taxon>Verticillium</taxon>
    </lineage>
</organism>
<feature type="transmembrane region" description="Helical" evidence="7">
    <location>
        <begin position="309"/>
        <end position="333"/>
    </location>
</feature>
<dbReference type="InterPro" id="IPR001248">
    <property type="entry name" value="Pur-cyt_permease"/>
</dbReference>
<proteinExistence type="inferred from homology"/>
<dbReference type="PANTHER" id="PTHR30618:SF2">
    <property type="entry name" value="ALLANTOIN PERMEASE-RELATED"/>
    <property type="match status" value="1"/>
</dbReference>
<gene>
    <name evidence="8" type="ORF">BN1708_014605</name>
</gene>
<evidence type="ECO:0008006" key="10">
    <source>
        <dbReference type="Google" id="ProtNLM"/>
    </source>
</evidence>
<feature type="compositionally biased region" description="Basic and acidic residues" evidence="6">
    <location>
        <begin position="399"/>
        <end position="421"/>
    </location>
</feature>
<protein>
    <recommendedName>
        <fullName evidence="10">Uracil permease</fullName>
    </recommendedName>
</protein>
<evidence type="ECO:0000313" key="8">
    <source>
        <dbReference type="EMBL" id="CRK26632.1"/>
    </source>
</evidence>
<keyword evidence="5 7" id="KW-0472">Membrane</keyword>
<dbReference type="Pfam" id="PF02133">
    <property type="entry name" value="Transp_cyt_pur"/>
    <property type="match status" value="1"/>
</dbReference>
<evidence type="ECO:0000256" key="3">
    <source>
        <dbReference type="ARBA" id="ARBA00022692"/>
    </source>
</evidence>
<evidence type="ECO:0000256" key="4">
    <source>
        <dbReference type="ARBA" id="ARBA00022989"/>
    </source>
</evidence>
<dbReference type="InterPro" id="IPR045225">
    <property type="entry name" value="Uracil/uridine/allantoin_perm"/>
</dbReference>
<keyword evidence="4 7" id="KW-1133">Transmembrane helix</keyword>
<accession>A0A0G4LX79</accession>
<feature type="compositionally biased region" description="Basic and acidic residues" evidence="6">
    <location>
        <begin position="428"/>
        <end position="441"/>
    </location>
</feature>
<dbReference type="Gene3D" id="1.10.4160.10">
    <property type="entry name" value="Hydantoin permease"/>
    <property type="match status" value="2"/>
</dbReference>
<feature type="transmembrane region" description="Helical" evidence="7">
    <location>
        <begin position="199"/>
        <end position="219"/>
    </location>
</feature>
<feature type="transmembrane region" description="Helical" evidence="7">
    <location>
        <begin position="149"/>
        <end position="174"/>
    </location>
</feature>
<dbReference type="GO" id="GO:0015205">
    <property type="term" value="F:nucleobase transmembrane transporter activity"/>
    <property type="evidence" value="ECO:0007669"/>
    <property type="project" value="TreeGrafter"/>
</dbReference>
<feature type="transmembrane region" description="Helical" evidence="7">
    <location>
        <begin position="264"/>
        <end position="288"/>
    </location>
</feature>
<comment type="subcellular location">
    <subcellularLocation>
        <location evidence="1">Membrane</location>
        <topology evidence="1">Multi-pass membrane protein</topology>
    </subcellularLocation>
</comment>
<keyword evidence="3 7" id="KW-0812">Transmembrane</keyword>
<feature type="region of interest" description="Disordered" evidence="6">
    <location>
        <begin position="399"/>
        <end position="441"/>
    </location>
</feature>
<evidence type="ECO:0000313" key="9">
    <source>
        <dbReference type="Proteomes" id="UP000044602"/>
    </source>
</evidence>
<dbReference type="AlphaFoldDB" id="A0A0G4LX79"/>
<feature type="transmembrane region" description="Helical" evidence="7">
    <location>
        <begin position="353"/>
        <end position="371"/>
    </location>
</feature>
<evidence type="ECO:0000256" key="2">
    <source>
        <dbReference type="ARBA" id="ARBA00008974"/>
    </source>
</evidence>
<dbReference type="EMBL" id="CVQH01020240">
    <property type="protein sequence ID" value="CRK26632.1"/>
    <property type="molecule type" value="Genomic_DNA"/>
</dbReference>
<dbReference type="PANTHER" id="PTHR30618">
    <property type="entry name" value="NCS1 FAMILY PURINE/PYRIMIDINE TRANSPORTER"/>
    <property type="match status" value="1"/>
</dbReference>
<comment type="similarity">
    <text evidence="2">Belongs to the purine-cytosine permease (2.A.39) family.</text>
</comment>
<evidence type="ECO:0000256" key="1">
    <source>
        <dbReference type="ARBA" id="ARBA00004141"/>
    </source>
</evidence>
<keyword evidence="9" id="KW-1185">Reference proteome</keyword>
<dbReference type="Proteomes" id="UP000044602">
    <property type="component" value="Unassembled WGS sequence"/>
</dbReference>